<name>A0ACB9W297_CHAAC</name>
<comment type="caution">
    <text evidence="1">The sequence shown here is derived from an EMBL/GenBank/DDBJ whole genome shotgun (WGS) entry which is preliminary data.</text>
</comment>
<protein>
    <submittedName>
        <fullName evidence="1">Uncharacterized protein</fullName>
    </submittedName>
</protein>
<organism evidence="1 2">
    <name type="scientific">Chaenocephalus aceratus</name>
    <name type="common">Blackfin icefish</name>
    <name type="synonym">Chaenichthys aceratus</name>
    <dbReference type="NCBI Taxonomy" id="36190"/>
    <lineage>
        <taxon>Eukaryota</taxon>
        <taxon>Metazoa</taxon>
        <taxon>Chordata</taxon>
        <taxon>Craniata</taxon>
        <taxon>Vertebrata</taxon>
        <taxon>Euteleostomi</taxon>
        <taxon>Actinopterygii</taxon>
        <taxon>Neopterygii</taxon>
        <taxon>Teleostei</taxon>
        <taxon>Neoteleostei</taxon>
        <taxon>Acanthomorphata</taxon>
        <taxon>Eupercaria</taxon>
        <taxon>Perciformes</taxon>
        <taxon>Notothenioidei</taxon>
        <taxon>Channichthyidae</taxon>
        <taxon>Chaenocephalus</taxon>
    </lineage>
</organism>
<evidence type="ECO:0000313" key="1">
    <source>
        <dbReference type="EMBL" id="KAI4806666.1"/>
    </source>
</evidence>
<sequence>VNGKFPHCQFYWEMQRAKKECETLLQQQTAASTGCLGEWDNVSCWQSADFNEVKTLPCPSPILRLFGKNGTAHREAGLMFTPLSPSPAGPPPLMNPARKLLSLQLSIAFILRCQRGRQKDGGGEACFGHRRKCGCSDPSRQVIIRLRPENHRQE</sequence>
<proteinExistence type="predicted"/>
<dbReference type="Proteomes" id="UP001057452">
    <property type="component" value="Chromosome 20"/>
</dbReference>
<feature type="non-terminal residue" evidence="1">
    <location>
        <position position="1"/>
    </location>
</feature>
<dbReference type="EMBL" id="CM043804">
    <property type="protein sequence ID" value="KAI4806666.1"/>
    <property type="molecule type" value="Genomic_DNA"/>
</dbReference>
<keyword evidence="2" id="KW-1185">Reference proteome</keyword>
<accession>A0ACB9W297</accession>
<gene>
    <name evidence="1" type="ORF">KUCAC02_017481</name>
</gene>
<reference evidence="1" key="1">
    <citation type="submission" date="2022-05" db="EMBL/GenBank/DDBJ databases">
        <title>Chromosome-level genome of Chaenocephalus aceratus.</title>
        <authorList>
            <person name="Park H."/>
        </authorList>
    </citation>
    <scope>NUCLEOTIDE SEQUENCE</scope>
    <source>
        <strain evidence="1">KU_202001</strain>
    </source>
</reference>
<evidence type="ECO:0000313" key="2">
    <source>
        <dbReference type="Proteomes" id="UP001057452"/>
    </source>
</evidence>